<feature type="transmembrane region" description="Helical" evidence="1">
    <location>
        <begin position="214"/>
        <end position="236"/>
    </location>
</feature>
<feature type="signal peptide" evidence="2">
    <location>
        <begin position="1"/>
        <end position="16"/>
    </location>
</feature>
<reference evidence="4" key="1">
    <citation type="submission" date="2025-08" db="UniProtKB">
        <authorList>
            <consortium name="RefSeq"/>
        </authorList>
    </citation>
    <scope>IDENTIFICATION</scope>
    <source>
        <tissue evidence="4">Whole blood</tissue>
    </source>
</reference>
<keyword evidence="1" id="KW-1133">Transmembrane helix</keyword>
<gene>
    <name evidence="4" type="primary">TMEM156</name>
</gene>
<dbReference type="GeneID" id="109246235"/>
<feature type="chain" id="PRO_5040849743" evidence="2">
    <location>
        <begin position="17"/>
        <end position="342"/>
    </location>
</feature>
<evidence type="ECO:0000313" key="4">
    <source>
        <dbReference type="RefSeq" id="XP_019269626.2"/>
    </source>
</evidence>
<accession>A0A9V1DXD1</accession>
<name>A0A9V1DXD1_PANPR</name>
<organism evidence="3 4">
    <name type="scientific">Panthera pardus</name>
    <name type="common">Leopard</name>
    <name type="synonym">Felis pardus</name>
    <dbReference type="NCBI Taxonomy" id="9691"/>
    <lineage>
        <taxon>Eukaryota</taxon>
        <taxon>Metazoa</taxon>
        <taxon>Chordata</taxon>
        <taxon>Craniata</taxon>
        <taxon>Vertebrata</taxon>
        <taxon>Euteleostomi</taxon>
        <taxon>Mammalia</taxon>
        <taxon>Eutheria</taxon>
        <taxon>Laurasiatheria</taxon>
        <taxon>Carnivora</taxon>
        <taxon>Feliformia</taxon>
        <taxon>Felidae</taxon>
        <taxon>Pantherinae</taxon>
        <taxon>Panthera</taxon>
    </lineage>
</organism>
<keyword evidence="1 4" id="KW-0812">Transmembrane</keyword>
<keyword evidence="2" id="KW-0732">Signal</keyword>
<evidence type="ECO:0000256" key="1">
    <source>
        <dbReference type="SAM" id="Phobius"/>
    </source>
</evidence>
<proteinExistence type="predicted"/>
<dbReference type="AlphaFoldDB" id="A0A9V1DXD1"/>
<dbReference type="InterPro" id="IPR029374">
    <property type="entry name" value="TMEM156"/>
</dbReference>
<sequence>MTKTAFFKLLLAIVIAFILILPEHFKTPKGNILELSCLEVCLQPNFNYSLPSLNFSFVTFLKPIRETQTIMGIFLNHSNFQNFTRICQGITNEFKMCSSCLACESTKLMDFISQEQTSKVLTMKGSTEMKANDFHSPCRHFNFTVAPIVDHLEEHNITCNLKTRTRTSAIVEEGPKEEKSMNHTCRIMEYLNNCTHISLHLEKDVKNFTCSMKITWYVLVLVVFIFLLILTIHKILESHRRVWKWQSQKYERTFVLLKGKDSEKLRTLNVQVISDKTMLGVKSRPRLAWDQAETALDSGQESASSNTRTRSYFHDASARSVYTNIPLNSSGPFGLDPFEEYS</sequence>
<dbReference type="PANTHER" id="PTHR14788:SF5">
    <property type="entry name" value="TRANSMEMBRANE PROTEIN 156"/>
    <property type="match status" value="1"/>
</dbReference>
<evidence type="ECO:0000313" key="3">
    <source>
        <dbReference type="Proteomes" id="UP001165780"/>
    </source>
</evidence>
<keyword evidence="1" id="KW-0472">Membrane</keyword>
<dbReference type="KEGG" id="ppad:109246235"/>
<evidence type="ECO:0000256" key="2">
    <source>
        <dbReference type="SAM" id="SignalP"/>
    </source>
</evidence>
<dbReference type="Proteomes" id="UP001165780">
    <property type="component" value="Unplaced"/>
</dbReference>
<keyword evidence="3" id="KW-1185">Reference proteome</keyword>
<dbReference type="CTD" id="80008"/>
<dbReference type="PANTHER" id="PTHR14788">
    <property type="entry name" value="TRANSMEMBRANE PROTEIN 156"/>
    <property type="match status" value="1"/>
</dbReference>
<dbReference type="Pfam" id="PF15106">
    <property type="entry name" value="TMEM156"/>
    <property type="match status" value="1"/>
</dbReference>
<dbReference type="RefSeq" id="XP_019269626.2">
    <property type="nucleotide sequence ID" value="XM_019414081.2"/>
</dbReference>
<protein>
    <submittedName>
        <fullName evidence="4">Transmembrane protein 156 isoform X1</fullName>
    </submittedName>
</protein>